<evidence type="ECO:0000259" key="3">
    <source>
        <dbReference type="Pfam" id="PF01625"/>
    </source>
</evidence>
<dbReference type="GO" id="GO:0008113">
    <property type="term" value="F:peptide-methionine (S)-S-oxide reductase activity"/>
    <property type="evidence" value="ECO:0007669"/>
    <property type="project" value="UniProtKB-EC"/>
</dbReference>
<gene>
    <name evidence="4" type="ORF">MNB_SUP05-4-115</name>
</gene>
<dbReference type="SUPFAM" id="SSF55068">
    <property type="entry name" value="Peptide methionine sulfoxide reductase"/>
    <property type="match status" value="1"/>
</dbReference>
<accession>A0A1W1D945</accession>
<dbReference type="EMBL" id="FPHR01000014">
    <property type="protein sequence ID" value="SFV76956.1"/>
    <property type="molecule type" value="Genomic_DNA"/>
</dbReference>
<dbReference type="PANTHER" id="PTHR43774:SF1">
    <property type="entry name" value="PEPTIDE METHIONINE SULFOXIDE REDUCTASE MSRA 2"/>
    <property type="match status" value="1"/>
</dbReference>
<protein>
    <recommendedName>
        <fullName evidence="1">peptide-methionine (S)-S-oxide reductase</fullName>
        <ecNumber evidence="1">1.8.4.11</ecNumber>
    </recommendedName>
</protein>
<dbReference type="AlphaFoldDB" id="A0A1W1D945"/>
<evidence type="ECO:0000256" key="1">
    <source>
        <dbReference type="ARBA" id="ARBA00012502"/>
    </source>
</evidence>
<dbReference type="EC" id="1.8.4.11" evidence="1"/>
<dbReference type="Pfam" id="PF01625">
    <property type="entry name" value="PMSR"/>
    <property type="match status" value="1"/>
</dbReference>
<dbReference type="InterPro" id="IPR002569">
    <property type="entry name" value="Met_Sox_Rdtase_MsrA_dom"/>
</dbReference>
<dbReference type="Gene3D" id="3.30.1060.10">
    <property type="entry name" value="Peptide methionine sulphoxide reductase MsrA"/>
    <property type="match status" value="1"/>
</dbReference>
<dbReference type="HAMAP" id="MF_01401">
    <property type="entry name" value="MsrA"/>
    <property type="match status" value="1"/>
</dbReference>
<evidence type="ECO:0000313" key="4">
    <source>
        <dbReference type="EMBL" id="SFV76956.1"/>
    </source>
</evidence>
<organism evidence="4">
    <name type="scientific">hydrothermal vent metagenome</name>
    <dbReference type="NCBI Taxonomy" id="652676"/>
    <lineage>
        <taxon>unclassified sequences</taxon>
        <taxon>metagenomes</taxon>
        <taxon>ecological metagenomes</taxon>
    </lineage>
</organism>
<evidence type="ECO:0000256" key="2">
    <source>
        <dbReference type="ARBA" id="ARBA00023002"/>
    </source>
</evidence>
<dbReference type="InterPro" id="IPR036509">
    <property type="entry name" value="Met_Sox_Rdtase_MsrA_sf"/>
</dbReference>
<name>A0A1W1D945_9ZZZZ</name>
<keyword evidence="2 4" id="KW-0560">Oxidoreductase</keyword>
<reference evidence="4" key="1">
    <citation type="submission" date="2016-10" db="EMBL/GenBank/DDBJ databases">
        <authorList>
            <person name="de Groot N.N."/>
        </authorList>
    </citation>
    <scope>NUCLEOTIDE SEQUENCE</scope>
</reference>
<dbReference type="PANTHER" id="PTHR43774">
    <property type="entry name" value="PEPTIDE METHIONINE SULFOXIDE REDUCTASE"/>
    <property type="match status" value="1"/>
</dbReference>
<dbReference type="NCBIfam" id="TIGR00401">
    <property type="entry name" value="msrA"/>
    <property type="match status" value="1"/>
</dbReference>
<feature type="domain" description="Peptide methionine sulphoxide reductase MsrA" evidence="3">
    <location>
        <begin position="3"/>
        <end position="149"/>
    </location>
</feature>
<sequence length="165" mass="18672">MQTAYFAGGCFWCVEAIFQRINGVNHVGSGYCNGHVKSPTYQDICTGSSGHAEVVKIDFDESLVAFEQLLEVFFATHDSTTLNQQGNDKGTQYRSAVFYVNTEQKTQANQFIEKMNDNVVTEVSELDVFYPAEDYHQNYFNNNPNQPYCTMLIAPKINKFFGKIS</sequence>
<proteinExistence type="inferred from homology"/>